<dbReference type="Gene3D" id="3.40.140.20">
    <property type="match status" value="2"/>
</dbReference>
<dbReference type="SMART" id="SM00851">
    <property type="entry name" value="MGS"/>
    <property type="match status" value="1"/>
</dbReference>
<dbReference type="EC" id="2.1.2.3" evidence="8"/>
<organism evidence="10 11">
    <name type="scientific">Lutispora saccharofermentans</name>
    <dbReference type="NCBI Taxonomy" id="3024236"/>
    <lineage>
        <taxon>Bacteria</taxon>
        <taxon>Bacillati</taxon>
        <taxon>Bacillota</taxon>
        <taxon>Clostridia</taxon>
        <taxon>Lutisporales</taxon>
        <taxon>Lutisporaceae</taxon>
        <taxon>Lutispora</taxon>
    </lineage>
</organism>
<comment type="catalytic activity">
    <reaction evidence="8">
        <text>(6R)-10-formyltetrahydrofolate + 5-amino-1-(5-phospho-beta-D-ribosyl)imidazole-4-carboxamide = 5-formamido-1-(5-phospho-D-ribosyl)imidazole-4-carboxamide + (6S)-5,6,7,8-tetrahydrofolate</text>
        <dbReference type="Rhea" id="RHEA:22192"/>
        <dbReference type="ChEBI" id="CHEBI:57453"/>
        <dbReference type="ChEBI" id="CHEBI:58467"/>
        <dbReference type="ChEBI" id="CHEBI:58475"/>
        <dbReference type="ChEBI" id="CHEBI:195366"/>
        <dbReference type="EC" id="2.1.2.3"/>
    </reaction>
</comment>
<dbReference type="PANTHER" id="PTHR11692">
    <property type="entry name" value="BIFUNCTIONAL PURINE BIOSYNTHESIS PROTEIN PURH"/>
    <property type="match status" value="1"/>
</dbReference>
<evidence type="ECO:0000256" key="5">
    <source>
        <dbReference type="ARBA" id="ARBA00022755"/>
    </source>
</evidence>
<dbReference type="SUPFAM" id="SSF52335">
    <property type="entry name" value="Methylglyoxal synthase-like"/>
    <property type="match status" value="1"/>
</dbReference>
<evidence type="ECO:0000256" key="7">
    <source>
        <dbReference type="ARBA" id="ARBA00023268"/>
    </source>
</evidence>
<dbReference type="HAMAP" id="MF_00139">
    <property type="entry name" value="PurH"/>
    <property type="match status" value="1"/>
</dbReference>
<dbReference type="CDD" id="cd01421">
    <property type="entry name" value="IMPCH"/>
    <property type="match status" value="1"/>
</dbReference>
<dbReference type="PIRSF" id="PIRSF000414">
    <property type="entry name" value="AICARFT_IMPCHas"/>
    <property type="match status" value="1"/>
</dbReference>
<dbReference type="RefSeq" id="WP_255226247.1">
    <property type="nucleotide sequence ID" value="NZ_JAJEKE010000002.1"/>
</dbReference>
<reference evidence="10 11" key="1">
    <citation type="submission" date="2021-10" db="EMBL/GenBank/DDBJ databases">
        <title>Lutispora strain m25 sp. nov., a thermophilic, non-spore-forming bacterium isolated from a lab-scale methanogenic bioreactor digesting anaerobic sludge.</title>
        <authorList>
            <person name="El Houari A."/>
            <person name="Mcdonald J."/>
        </authorList>
    </citation>
    <scope>NUCLEOTIDE SEQUENCE [LARGE SCALE GENOMIC DNA]</scope>
    <source>
        <strain evidence="11">m25</strain>
    </source>
</reference>
<evidence type="ECO:0000256" key="1">
    <source>
        <dbReference type="ARBA" id="ARBA00004844"/>
    </source>
</evidence>
<dbReference type="InterPro" id="IPR016193">
    <property type="entry name" value="Cytidine_deaminase-like"/>
</dbReference>
<evidence type="ECO:0000313" key="11">
    <source>
        <dbReference type="Proteomes" id="UP001651880"/>
    </source>
</evidence>
<dbReference type="EC" id="3.5.4.10" evidence="8"/>
<dbReference type="InterPro" id="IPR036914">
    <property type="entry name" value="MGS-like_dom_sf"/>
</dbReference>
<keyword evidence="6 8" id="KW-0378">Hydrolase</keyword>
<dbReference type="Proteomes" id="UP001651880">
    <property type="component" value="Unassembled WGS sequence"/>
</dbReference>
<protein>
    <recommendedName>
        <fullName evidence="8">Bifunctional purine biosynthesis protein PurH</fullName>
    </recommendedName>
    <domain>
        <recommendedName>
            <fullName evidence="8">Phosphoribosylaminoimidazolecarboxamide formyltransferase</fullName>
            <ecNumber evidence="8">2.1.2.3</ecNumber>
        </recommendedName>
        <alternativeName>
            <fullName evidence="8">AICAR transformylase</fullName>
        </alternativeName>
    </domain>
    <domain>
        <recommendedName>
            <fullName evidence="8">IMP cyclohydrolase</fullName>
            <ecNumber evidence="8">3.5.4.10</ecNumber>
        </recommendedName>
        <alternativeName>
            <fullName evidence="8">ATIC</fullName>
        </alternativeName>
        <alternativeName>
            <fullName evidence="8">IMP synthase</fullName>
        </alternativeName>
        <alternativeName>
            <fullName evidence="8">Inosinicase</fullName>
        </alternativeName>
    </domain>
</protein>
<dbReference type="NCBIfam" id="NF002049">
    <property type="entry name" value="PRK00881.1"/>
    <property type="match status" value="1"/>
</dbReference>
<dbReference type="InterPro" id="IPR002695">
    <property type="entry name" value="PurH-like"/>
</dbReference>
<dbReference type="PANTHER" id="PTHR11692:SF0">
    <property type="entry name" value="BIFUNCTIONAL PURINE BIOSYNTHESIS PROTEIN ATIC"/>
    <property type="match status" value="1"/>
</dbReference>
<evidence type="ECO:0000256" key="4">
    <source>
        <dbReference type="ARBA" id="ARBA00022679"/>
    </source>
</evidence>
<comment type="catalytic activity">
    <reaction evidence="8">
        <text>IMP + H2O = 5-formamido-1-(5-phospho-D-ribosyl)imidazole-4-carboxamide</text>
        <dbReference type="Rhea" id="RHEA:18445"/>
        <dbReference type="ChEBI" id="CHEBI:15377"/>
        <dbReference type="ChEBI" id="CHEBI:58053"/>
        <dbReference type="ChEBI" id="CHEBI:58467"/>
        <dbReference type="EC" id="3.5.4.10"/>
    </reaction>
</comment>
<sequence>MIKRALISVSDKIGIIDFAKKLDEKGIEIISTGGTAKALSDAGIKVISISDITGFPECLDGRVKTLHPNIFAGLLAMREKQEHMDTLEKLHINTIDMVVVNLYPFKKTIEKDGVLLEEAIENIDIGGPSMLRAAAKNYKHVAVITDPSDYDMVLDEIMKTGAVTDKTRFKLAAKVFNHTAHYDALIASYLWEKAEMEKYPQLLTLTYEKAQDLRYGENPHQSAAYYKDPLKTTGRLHNAEQLNGKELSYNNINDANAALELLKEFNEPACIAVKHANPCGAGVGKNIFEAYKKAYEGDPISIFGGIVAVNEEIDEKTAEELVKIFLEIVIAPSYSDRALEILREKKNLRVLKLEDIRIRPEEAYELKRVSGGLLIQDSDYKDFSIDDISYVTEKKPTEQEMKDLLFAWKIVKHVKSNAIVIAKDGRTLGVGPGQTNRIWSAEMSIARAGEQVQGAVMASDAFFPFPDVAAAAANAGIRAIIQPGGSLKDKDSVEVCNKEGIAMIFTGMRHFKH</sequence>
<dbReference type="InterPro" id="IPR024051">
    <property type="entry name" value="AICAR_Tfase_dup_dom_sf"/>
</dbReference>
<dbReference type="EMBL" id="JAJEKE010000002">
    <property type="protein sequence ID" value="MCQ1528728.1"/>
    <property type="molecule type" value="Genomic_DNA"/>
</dbReference>
<dbReference type="SMART" id="SM00798">
    <property type="entry name" value="AICARFT_IMPCHas"/>
    <property type="match status" value="1"/>
</dbReference>
<evidence type="ECO:0000259" key="9">
    <source>
        <dbReference type="PROSITE" id="PS51855"/>
    </source>
</evidence>
<comment type="pathway">
    <text evidence="1 8">Purine metabolism; IMP biosynthesis via de novo pathway; IMP from 5-formamido-1-(5-phospho-D-ribosyl)imidazole-4-carboxamide: step 1/1.</text>
</comment>
<dbReference type="PROSITE" id="PS51855">
    <property type="entry name" value="MGS"/>
    <property type="match status" value="1"/>
</dbReference>
<comment type="caution">
    <text evidence="10">The sequence shown here is derived from an EMBL/GenBank/DDBJ whole genome shotgun (WGS) entry which is preliminary data.</text>
</comment>
<comment type="pathway">
    <text evidence="2 8">Purine metabolism; IMP biosynthesis via de novo pathway; 5-formamido-1-(5-phospho-D-ribosyl)imidazole-4-carboxamide from 5-amino-1-(5-phospho-D-ribosyl)imidazole-4-carboxamide (10-formyl THF route): step 1/1.</text>
</comment>
<evidence type="ECO:0000256" key="3">
    <source>
        <dbReference type="ARBA" id="ARBA00007667"/>
    </source>
</evidence>
<dbReference type="GO" id="GO:0004643">
    <property type="term" value="F:phosphoribosylaminoimidazolecarboxamide formyltransferase activity"/>
    <property type="evidence" value="ECO:0007669"/>
    <property type="project" value="UniProtKB-EC"/>
</dbReference>
<evidence type="ECO:0000256" key="8">
    <source>
        <dbReference type="HAMAP-Rule" id="MF_00139"/>
    </source>
</evidence>
<gene>
    <name evidence="8 10" type="primary">purH</name>
    <name evidence="10" type="ORF">LJD61_04105</name>
</gene>
<dbReference type="Gene3D" id="3.40.50.1380">
    <property type="entry name" value="Methylglyoxal synthase-like domain"/>
    <property type="match status" value="1"/>
</dbReference>
<keyword evidence="11" id="KW-1185">Reference proteome</keyword>
<dbReference type="SUPFAM" id="SSF53927">
    <property type="entry name" value="Cytidine deaminase-like"/>
    <property type="match status" value="1"/>
</dbReference>
<dbReference type="InterPro" id="IPR011607">
    <property type="entry name" value="MGS-like_dom"/>
</dbReference>
<keyword evidence="5 8" id="KW-0658">Purine biosynthesis</keyword>
<keyword evidence="4 8" id="KW-0808">Transferase</keyword>
<dbReference type="Pfam" id="PF01808">
    <property type="entry name" value="AICARFT_IMPCHas"/>
    <property type="match status" value="1"/>
</dbReference>
<name>A0ABT1NBT7_9FIRM</name>
<comment type="similarity">
    <text evidence="3 8">Belongs to the PurH family.</text>
</comment>
<dbReference type="GO" id="GO:0003937">
    <property type="term" value="F:IMP cyclohydrolase activity"/>
    <property type="evidence" value="ECO:0007669"/>
    <property type="project" value="UniProtKB-EC"/>
</dbReference>
<dbReference type="NCBIfam" id="TIGR00355">
    <property type="entry name" value="purH"/>
    <property type="match status" value="1"/>
</dbReference>
<accession>A0ABT1NBT7</accession>
<comment type="domain">
    <text evidence="8">The IMP cyclohydrolase activity resides in the N-terminal region.</text>
</comment>
<dbReference type="Pfam" id="PF02142">
    <property type="entry name" value="MGS"/>
    <property type="match status" value="1"/>
</dbReference>
<evidence type="ECO:0000256" key="2">
    <source>
        <dbReference type="ARBA" id="ARBA00004954"/>
    </source>
</evidence>
<evidence type="ECO:0000313" key="10">
    <source>
        <dbReference type="EMBL" id="MCQ1528728.1"/>
    </source>
</evidence>
<proteinExistence type="inferred from homology"/>
<keyword evidence="7 8" id="KW-0511">Multifunctional enzyme</keyword>
<feature type="domain" description="MGS-like" evidence="9">
    <location>
        <begin position="1"/>
        <end position="145"/>
    </location>
</feature>
<evidence type="ECO:0000256" key="6">
    <source>
        <dbReference type="ARBA" id="ARBA00022801"/>
    </source>
</evidence>